<dbReference type="OrthoDB" id="1522549at2"/>
<dbReference type="InterPro" id="IPR019734">
    <property type="entry name" value="TPR_rpt"/>
</dbReference>
<dbReference type="PROSITE" id="PS50005">
    <property type="entry name" value="TPR"/>
    <property type="match status" value="1"/>
</dbReference>
<dbReference type="SMART" id="SM00028">
    <property type="entry name" value="TPR"/>
    <property type="match status" value="5"/>
</dbReference>
<keyword evidence="1" id="KW-0802">TPR repeat</keyword>
<evidence type="ECO:0000313" key="2">
    <source>
        <dbReference type="EMBL" id="QOD59906.1"/>
    </source>
</evidence>
<gene>
    <name evidence="2" type="ORF">H9I45_11165</name>
</gene>
<dbReference type="Pfam" id="PF13174">
    <property type="entry name" value="TPR_6"/>
    <property type="match status" value="1"/>
</dbReference>
<dbReference type="Proteomes" id="UP000516764">
    <property type="component" value="Chromosome"/>
</dbReference>
<accession>A0A7L8AD31</accession>
<evidence type="ECO:0000313" key="3">
    <source>
        <dbReference type="Proteomes" id="UP000516764"/>
    </source>
</evidence>
<dbReference type="PROSITE" id="PS51257">
    <property type="entry name" value="PROKAR_LIPOPROTEIN"/>
    <property type="match status" value="1"/>
</dbReference>
<sequence>MKHIKKILFIAIAFGAIYSCSTKKDTVISRNFHAMTAYFNILFNGEEAFKQGIKGINEGYKDDWFKQLPIEPIEFDERKIVVPSFKSSGMGAGFGDSNKEEETKSAGTPFEKAEEKAVKAIQKHGMNIDGLERNRQIDDAYLLLGKSRYYSQRFIPAIEAFNYVIANYPDANLIAETKIWRAKSNIRLDNEEFAIESMKLLMVVKDTLEPDFPDEIKEQAYTTLAMAYVKADSIQKVKRYLQLATRTQANRDQAARNLFILGQIYAQENKKDSATMVFNRLTEFKKAPYKYKIHANIELARNANNDSISNSLLARMQKLIKNRDNRPYLDELYYQVATLHENNDSLKLATEYYNKSLRALNGGDKQKTFTYENLGNLYFKNSEYQLASSYYDSVLNVSQDSLDLRIRRVKRKYKNLASLIKFEDIVERHDSIVRIASLSKIEQETYFQNYIDNLKVKDEEAAQLKLNQLAFGGSFGGGSLQSAKKGKWYFYNQQTLAFGKTEFQRIWGNRKLEDNWRYSEKASNTISKTDSVATVTKDTRYDLASYLEKIPTEQQVIDSLKVDRNQALYELGIIYKEQFKNRNLAIMRLERVSTLQPRKDLLLPINWHLYQTYTDAGETDKALKYKNTILTDYPDTVFAQLIKNPEKKFEENVKVNEVEKSYKELYYLYKKGEYKNVLIAINDILPTIASSKLKPKFELLKAYAIGKYLPKEIYKEALEFVAINYGNSEEGKKAKEILEQLNK</sequence>
<name>A0A7L8AD31_9FLAO</name>
<dbReference type="Gene3D" id="1.25.40.10">
    <property type="entry name" value="Tetratricopeptide repeat domain"/>
    <property type="match status" value="4"/>
</dbReference>
<dbReference type="AlphaFoldDB" id="A0A7L8AD31"/>
<dbReference type="InterPro" id="IPR011990">
    <property type="entry name" value="TPR-like_helical_dom_sf"/>
</dbReference>
<dbReference type="EMBL" id="CP061813">
    <property type="protein sequence ID" value="QOD59906.1"/>
    <property type="molecule type" value="Genomic_DNA"/>
</dbReference>
<evidence type="ECO:0000256" key="1">
    <source>
        <dbReference type="PROSITE-ProRule" id="PRU00339"/>
    </source>
</evidence>
<dbReference type="KEGG" id="phal:H9I45_11165"/>
<proteinExistence type="predicted"/>
<protein>
    <submittedName>
        <fullName evidence="2">Tetratricopeptide repeat protein</fullName>
    </submittedName>
</protein>
<dbReference type="SUPFAM" id="SSF48452">
    <property type="entry name" value="TPR-like"/>
    <property type="match status" value="3"/>
</dbReference>
<dbReference type="RefSeq" id="WP_088352608.1">
    <property type="nucleotide sequence ID" value="NZ_CP061813.1"/>
</dbReference>
<keyword evidence="3" id="KW-1185">Reference proteome</keyword>
<feature type="repeat" description="TPR" evidence="1">
    <location>
        <begin position="368"/>
        <end position="401"/>
    </location>
</feature>
<organism evidence="2 3">
    <name type="scientific">Polaribacter haliotis</name>
    <dbReference type="NCBI Taxonomy" id="1888915"/>
    <lineage>
        <taxon>Bacteria</taxon>
        <taxon>Pseudomonadati</taxon>
        <taxon>Bacteroidota</taxon>
        <taxon>Flavobacteriia</taxon>
        <taxon>Flavobacteriales</taxon>
        <taxon>Flavobacteriaceae</taxon>
    </lineage>
</organism>
<reference evidence="2 3" key="1">
    <citation type="journal article" date="2016" name="Int. J. Syst. Evol. Microbiol.">
        <title>Polaribacter haliotis sp. nov., isolated from the gut of abalone Haliotis discus hannai.</title>
        <authorList>
            <person name="Kim Y.O."/>
            <person name="Park I.S."/>
            <person name="Park S."/>
            <person name="Nam B.H."/>
            <person name="Park J.M."/>
            <person name="Kim D.G."/>
            <person name="Yoon J.H."/>
        </authorList>
    </citation>
    <scope>NUCLEOTIDE SEQUENCE [LARGE SCALE GENOMIC DNA]</scope>
    <source>
        <strain evidence="2 3">KCTC 52418</strain>
    </source>
</reference>